<proteinExistence type="predicted"/>
<evidence type="ECO:0000313" key="1">
    <source>
        <dbReference type="EMBL" id="KAJ7427313.1"/>
    </source>
</evidence>
<organism evidence="1 2">
    <name type="scientific">Willisornis vidua</name>
    <name type="common">Xingu scale-backed antbird</name>
    <dbReference type="NCBI Taxonomy" id="1566151"/>
    <lineage>
        <taxon>Eukaryota</taxon>
        <taxon>Metazoa</taxon>
        <taxon>Chordata</taxon>
        <taxon>Craniata</taxon>
        <taxon>Vertebrata</taxon>
        <taxon>Euteleostomi</taxon>
        <taxon>Archelosauria</taxon>
        <taxon>Archosauria</taxon>
        <taxon>Dinosauria</taxon>
        <taxon>Saurischia</taxon>
        <taxon>Theropoda</taxon>
        <taxon>Coelurosauria</taxon>
        <taxon>Aves</taxon>
        <taxon>Neognathae</taxon>
        <taxon>Neoaves</taxon>
        <taxon>Telluraves</taxon>
        <taxon>Australaves</taxon>
        <taxon>Passeriformes</taxon>
        <taxon>Thamnophilidae</taxon>
        <taxon>Willisornis</taxon>
    </lineage>
</organism>
<dbReference type="EMBL" id="WHWB01031981">
    <property type="protein sequence ID" value="KAJ7427313.1"/>
    <property type="molecule type" value="Genomic_DNA"/>
</dbReference>
<sequence>MVTPPHHCTAHSNVLNNPFQEEILPEIQPEPPLVQLEGYRITTCLDEKWKLKISSWLIAKGVEKNRISGSGKKVFHGSQLISSAVYYRPDEMPLVRSNFGLVGFVFSAFGSKAFQDYPQIRSICDQAHILFELDTFVLLLVSDAVLPFEVLEGFEGEKKIRVTESSELEENSNII</sequence>
<reference evidence="1" key="1">
    <citation type="submission" date="2019-10" db="EMBL/GenBank/DDBJ databases">
        <authorList>
            <person name="Soares A.E.R."/>
            <person name="Aleixo A."/>
            <person name="Schneider P."/>
            <person name="Miyaki C.Y."/>
            <person name="Schneider M.P."/>
            <person name="Mello C."/>
            <person name="Vasconcelos A.T.R."/>
        </authorList>
    </citation>
    <scope>NUCLEOTIDE SEQUENCE</scope>
    <source>
        <tissue evidence="1">Muscle</tissue>
    </source>
</reference>
<keyword evidence="2" id="KW-1185">Reference proteome</keyword>
<protein>
    <submittedName>
        <fullName evidence="1">Uncharacterized protein</fullName>
    </submittedName>
</protein>
<dbReference type="Proteomes" id="UP001145742">
    <property type="component" value="Unassembled WGS sequence"/>
</dbReference>
<evidence type="ECO:0000313" key="2">
    <source>
        <dbReference type="Proteomes" id="UP001145742"/>
    </source>
</evidence>
<name>A0ABQ9DXY7_9PASS</name>
<comment type="caution">
    <text evidence="1">The sequence shown here is derived from an EMBL/GenBank/DDBJ whole genome shotgun (WGS) entry which is preliminary data.</text>
</comment>
<accession>A0ABQ9DXY7</accession>
<gene>
    <name evidence="1" type="ORF">WISP_08150</name>
</gene>